<sequence length="135" mass="14510">MVDIRCDVQQVDESGYVWTFLDEAHDPGVIVPGAIVVAGDDEDPVFAQVVDIVGDEATRRVHLDIAPGAPDLYLRAAARAQLSVDRDMAPSVSESAARTVRFGEVLAGRGQTTVALDEHGRLTRYHPDGSTSPLE</sequence>
<gene>
    <name evidence="1" type="ORF">SAMN05660991_04610</name>
</gene>
<accession>A0A1H8WQ34</accession>
<dbReference type="EMBL" id="FOEE01000025">
    <property type="protein sequence ID" value="SEP29557.1"/>
    <property type="molecule type" value="Genomic_DNA"/>
</dbReference>
<protein>
    <submittedName>
        <fullName evidence="1">Uncharacterized protein</fullName>
    </submittedName>
</protein>
<name>A0A1H8WQ34_9ACTN</name>
<dbReference type="AlphaFoldDB" id="A0A1H8WQ34"/>
<keyword evidence="2" id="KW-1185">Reference proteome</keyword>
<reference evidence="2" key="1">
    <citation type="submission" date="2016-10" db="EMBL/GenBank/DDBJ databases">
        <authorList>
            <person name="Varghese N."/>
            <person name="Submissions S."/>
        </authorList>
    </citation>
    <scope>NUCLEOTIDE SEQUENCE [LARGE SCALE GENOMIC DNA]</scope>
    <source>
        <strain evidence="2">DSM 45413</strain>
    </source>
</reference>
<organism evidence="1 2">
    <name type="scientific">Trujillonella endophytica</name>
    <dbReference type="NCBI Taxonomy" id="673521"/>
    <lineage>
        <taxon>Bacteria</taxon>
        <taxon>Bacillati</taxon>
        <taxon>Actinomycetota</taxon>
        <taxon>Actinomycetes</taxon>
        <taxon>Geodermatophilales</taxon>
        <taxon>Geodermatophilaceae</taxon>
        <taxon>Trujillonella</taxon>
    </lineage>
</organism>
<proteinExistence type="predicted"/>
<evidence type="ECO:0000313" key="1">
    <source>
        <dbReference type="EMBL" id="SEP29557.1"/>
    </source>
</evidence>
<evidence type="ECO:0000313" key="2">
    <source>
        <dbReference type="Proteomes" id="UP000198960"/>
    </source>
</evidence>
<dbReference type="Proteomes" id="UP000198960">
    <property type="component" value="Unassembled WGS sequence"/>
</dbReference>
<dbReference type="STRING" id="673521.SAMN05660991_04610"/>